<dbReference type="InterPro" id="IPR001680">
    <property type="entry name" value="WD40_rpt"/>
</dbReference>
<feature type="transmembrane region" description="Helical" evidence="4">
    <location>
        <begin position="532"/>
        <end position="552"/>
    </location>
</feature>
<dbReference type="Proteomes" id="UP001592528">
    <property type="component" value="Unassembled WGS sequence"/>
</dbReference>
<feature type="repeat" description="WD" evidence="3">
    <location>
        <begin position="870"/>
        <end position="911"/>
    </location>
</feature>
<evidence type="ECO:0000256" key="2">
    <source>
        <dbReference type="ARBA" id="ARBA00022737"/>
    </source>
</evidence>
<dbReference type="SMART" id="SM00320">
    <property type="entry name" value="WD40"/>
    <property type="match status" value="14"/>
</dbReference>
<evidence type="ECO:0000313" key="7">
    <source>
        <dbReference type="Proteomes" id="UP001592528"/>
    </source>
</evidence>
<keyword evidence="1 3" id="KW-0853">WD repeat</keyword>
<evidence type="ECO:0000256" key="3">
    <source>
        <dbReference type="PROSITE-ProRule" id="PRU00221"/>
    </source>
</evidence>
<evidence type="ECO:0000256" key="1">
    <source>
        <dbReference type="ARBA" id="ARBA00022574"/>
    </source>
</evidence>
<dbReference type="InterPro" id="IPR050505">
    <property type="entry name" value="WDR55/POC1"/>
</dbReference>
<dbReference type="Pfam" id="PF20703">
    <property type="entry name" value="nSTAND1"/>
    <property type="match status" value="1"/>
</dbReference>
<feature type="repeat" description="WD" evidence="3">
    <location>
        <begin position="1053"/>
        <end position="1082"/>
    </location>
</feature>
<dbReference type="InterPro" id="IPR036322">
    <property type="entry name" value="WD40_repeat_dom_sf"/>
</dbReference>
<dbReference type="PANTHER" id="PTHR44019:SF8">
    <property type="entry name" value="POC1 CENTRIOLAR PROTEIN HOMOLOG"/>
    <property type="match status" value="1"/>
</dbReference>
<dbReference type="CDD" id="cd00200">
    <property type="entry name" value="WD40"/>
    <property type="match status" value="2"/>
</dbReference>
<feature type="repeat" description="WD" evidence="3">
    <location>
        <begin position="784"/>
        <end position="825"/>
    </location>
</feature>
<name>A0ABV6UK74_9ACTN</name>
<keyword evidence="7" id="KW-1185">Reference proteome</keyword>
<protein>
    <submittedName>
        <fullName evidence="6">AAA family ATPase</fullName>
    </submittedName>
</protein>
<dbReference type="PANTHER" id="PTHR44019">
    <property type="entry name" value="WD REPEAT-CONTAINING PROTEIN 55"/>
    <property type="match status" value="1"/>
</dbReference>
<dbReference type="PROSITE" id="PS50082">
    <property type="entry name" value="WD_REPEATS_2"/>
    <property type="match status" value="12"/>
</dbReference>
<feature type="repeat" description="WD" evidence="3">
    <location>
        <begin position="748"/>
        <end position="782"/>
    </location>
</feature>
<dbReference type="InterPro" id="IPR015943">
    <property type="entry name" value="WD40/YVTN_repeat-like_dom_sf"/>
</dbReference>
<feature type="repeat" description="WD" evidence="3">
    <location>
        <begin position="913"/>
        <end position="954"/>
    </location>
</feature>
<dbReference type="InterPro" id="IPR019775">
    <property type="entry name" value="WD40_repeat_CS"/>
</dbReference>
<dbReference type="PROSITE" id="PS50294">
    <property type="entry name" value="WD_REPEATS_REGION"/>
    <property type="match status" value="11"/>
</dbReference>
<dbReference type="PRINTS" id="PR00320">
    <property type="entry name" value="GPROTEINBRPT"/>
</dbReference>
<keyword evidence="4" id="KW-0472">Membrane</keyword>
<feature type="repeat" description="WD" evidence="3">
    <location>
        <begin position="1168"/>
        <end position="1202"/>
    </location>
</feature>
<dbReference type="SUPFAM" id="SSF50998">
    <property type="entry name" value="Quinoprotein alcohol dehydrogenase-like"/>
    <property type="match status" value="1"/>
</dbReference>
<dbReference type="Pfam" id="PF00400">
    <property type="entry name" value="WD40"/>
    <property type="match status" value="14"/>
</dbReference>
<feature type="repeat" description="WD" evidence="3">
    <location>
        <begin position="998"/>
        <end position="1039"/>
    </location>
</feature>
<dbReference type="EMBL" id="JBHEZZ010000005">
    <property type="protein sequence ID" value="MFC1401811.1"/>
    <property type="molecule type" value="Genomic_DNA"/>
</dbReference>
<dbReference type="Gene3D" id="2.130.10.10">
    <property type="entry name" value="YVTN repeat-like/Quinoprotein amine dehydrogenase"/>
    <property type="match status" value="6"/>
</dbReference>
<dbReference type="SUPFAM" id="SSF50978">
    <property type="entry name" value="WD40 repeat-like"/>
    <property type="match status" value="1"/>
</dbReference>
<keyword evidence="4" id="KW-0812">Transmembrane</keyword>
<dbReference type="RefSeq" id="WP_380522214.1">
    <property type="nucleotide sequence ID" value="NZ_JBHEZZ010000005.1"/>
</dbReference>
<evidence type="ECO:0000256" key="4">
    <source>
        <dbReference type="SAM" id="Phobius"/>
    </source>
</evidence>
<evidence type="ECO:0000259" key="5">
    <source>
        <dbReference type="Pfam" id="PF20703"/>
    </source>
</evidence>
<dbReference type="InterPro" id="IPR049052">
    <property type="entry name" value="nSTAND1"/>
</dbReference>
<feature type="repeat" description="WD" evidence="3">
    <location>
        <begin position="827"/>
        <end position="860"/>
    </location>
</feature>
<gene>
    <name evidence="6" type="ORF">ACEZDJ_10975</name>
</gene>
<dbReference type="InterPro" id="IPR020472">
    <property type="entry name" value="WD40_PAC1"/>
</dbReference>
<comment type="caution">
    <text evidence="6">The sequence shown here is derived from an EMBL/GenBank/DDBJ whole genome shotgun (WGS) entry which is preliminary data.</text>
</comment>
<feature type="domain" description="Novel STAND NTPase 1" evidence="5">
    <location>
        <begin position="46"/>
        <end position="478"/>
    </location>
</feature>
<feature type="repeat" description="WD" evidence="3">
    <location>
        <begin position="659"/>
        <end position="700"/>
    </location>
</feature>
<proteinExistence type="predicted"/>
<sequence>MIGQSQFGDNNVQHNVQIQYVSGGNTWTDRPGVPPLVAVSGQIDSPYRGLDAFEEEDGPFFFGRDNAVADVVARMARQVQSGTGPLMVSGVSGAGKSSLLHAGVRPALRAAGLAGVRGAEHWPWQILTPSSAPLTELAVGVATLAGADAESVRVTLERTPNAFALIARQAALAQAQPATGQSRASQPRLIVVVDQFEQLFIRCPSEAHRRAFIAALHAAAAAPDDPLQGPAALVVLLVREDFEARCTEYPELAVAVQDRYLVMPMNELELRAAVNEPARKACGRSVDTALLETLLEEMRPRRRASEAHPPAWGVCGVGLLPHMSHALDQAWRSRAEDSVLALADYTRVGGTLGALARTAQQTYDQLTTAQKITAREVFLWLTAATDDGINLAVRTTRTDLLHDRSPDQKRDLEAVLEAFAGKRLFTLANDTVEITHEVLLSTWPLLRDTWLAETHADRIIRTRLRNAARAWERSARDPSYLYAGSLLEAAAESAARIRSSPERHAPLGPTEEAFLRASDGARRRRIRIRQRLIAALAALAVGLAATTALAYWSSQNANRQRDVAVSSQLVTQSEALNDADPPAAKRDVLAAWSINPTPEAQYALLAASALPEVSVLAGHTGAVNSVAFSPDGRTLATASTDKTVRLWDVATRRQTGAPLTGHTGAVNAVAFSPDGRTLATASTDKTVRLWDVATRRQIGAPLTGDSPVVAVAFSPDGHTLASTDNGVRLWDTATRRQIGQSITTQGDVLGLAFSPDGRTLATADYERTVQLWNLSTHRQVGAPFTGHTADVTSVAFSPDGRTLATASTDQTARLWDVASHRQIGAPLTGHSQAVVAVTFSPDGQTLATTGVDKTVRLWNVLTHGQIGQSLTGHTGAVLSAAFSPDSRTLATTSTDSTVRLWDVTTHRQIGHSLTSHSGEEVSVVFSPDGRLIASASYDGTTRVWNAVSHRQIGQPLVDSKAGSPAAVFSPDGRTLASTSGNAVRLWDVTTHRQVGPALAGDSATVGTVAFSPDGHLLAAASDDGTVRLWDAATHRQIGHPIVDSAGGAQAAVFAPNGRTLATATMDDRVQLWDASSQRRVGELDSDQAVSSIAFSPDGRILAAGRTDQTVQLWDMTTRRPIGQPLNGFSDQVSSMAFSPDNHVLAAASLDNAVRLWDVATQREIGQPLTGHTDSINSVAFSPDGHTLATASSDQTVRLWDVDDFDHAVKRICAQVGALTPALWSQYVPSGPTYRPTCR</sequence>
<dbReference type="PROSITE" id="PS00678">
    <property type="entry name" value="WD_REPEATS_1"/>
    <property type="match status" value="9"/>
</dbReference>
<keyword evidence="4" id="KW-1133">Transmembrane helix</keyword>
<keyword evidence="2" id="KW-0677">Repeat</keyword>
<feature type="repeat" description="WD" evidence="3">
    <location>
        <begin position="1125"/>
        <end position="1166"/>
    </location>
</feature>
<feature type="repeat" description="WD" evidence="3">
    <location>
        <begin position="1082"/>
        <end position="1123"/>
    </location>
</feature>
<evidence type="ECO:0000313" key="6">
    <source>
        <dbReference type="EMBL" id="MFC1401811.1"/>
    </source>
</evidence>
<dbReference type="InterPro" id="IPR011047">
    <property type="entry name" value="Quinoprotein_ADH-like_sf"/>
</dbReference>
<organism evidence="6 7">
    <name type="scientific">Streptacidiphilus cavernicola</name>
    <dbReference type="NCBI Taxonomy" id="3342716"/>
    <lineage>
        <taxon>Bacteria</taxon>
        <taxon>Bacillati</taxon>
        <taxon>Actinomycetota</taxon>
        <taxon>Actinomycetes</taxon>
        <taxon>Kitasatosporales</taxon>
        <taxon>Streptomycetaceae</taxon>
        <taxon>Streptacidiphilus</taxon>
    </lineage>
</organism>
<reference evidence="6 7" key="1">
    <citation type="submission" date="2024-09" db="EMBL/GenBank/DDBJ databases">
        <authorList>
            <person name="Lee S.D."/>
        </authorList>
    </citation>
    <scope>NUCLEOTIDE SEQUENCE [LARGE SCALE GENOMIC DNA]</scope>
    <source>
        <strain evidence="6 7">N1-5</strain>
    </source>
</reference>
<feature type="repeat" description="WD" evidence="3">
    <location>
        <begin position="616"/>
        <end position="657"/>
    </location>
</feature>
<accession>A0ABV6UK74</accession>